<sequence length="32" mass="3370">MNSEKWKNVLKIVVAIATAILGAIGVNATVNM</sequence>
<keyword evidence="3" id="KW-1185">Reference proteome</keyword>
<evidence type="ECO:0000313" key="2">
    <source>
        <dbReference type="EMBL" id="NPE23929.1"/>
    </source>
</evidence>
<keyword evidence="1" id="KW-1133">Transmembrane helix</keyword>
<keyword evidence="1" id="KW-0472">Membrane</keyword>
<dbReference type="Proteomes" id="UP000820977">
    <property type="component" value="Unassembled WGS sequence"/>
</dbReference>
<reference evidence="2 3" key="1">
    <citation type="submission" date="2020-05" db="EMBL/GenBank/DDBJ databases">
        <title>Distinct polysaccharide utilization as determinants for interspecies competition between intestinal Prevotella spp.</title>
        <authorList>
            <person name="Galvez E.J.C."/>
            <person name="Iljazovic A."/>
            <person name="Strowig T."/>
        </authorList>
    </citation>
    <scope>NUCLEOTIDE SEQUENCE [LARGE SCALE GENOMIC DNA]</scope>
    <source>
        <strain evidence="2 3">PCHR</strain>
    </source>
</reference>
<evidence type="ECO:0000313" key="3">
    <source>
        <dbReference type="Proteomes" id="UP000820977"/>
    </source>
</evidence>
<dbReference type="EMBL" id="JABKKJ010000001">
    <property type="protein sequence ID" value="NPE23929.1"/>
    <property type="molecule type" value="Genomic_DNA"/>
</dbReference>
<comment type="caution">
    <text evidence="2">The sequence shown here is derived from an EMBL/GenBank/DDBJ whole genome shotgun (WGS) entry which is preliminary data.</text>
</comment>
<gene>
    <name evidence="2" type="ORF">HPS54_00090</name>
</gene>
<accession>A0ABX2B1E0</accession>
<feature type="transmembrane region" description="Helical" evidence="1">
    <location>
        <begin position="12"/>
        <end position="30"/>
    </location>
</feature>
<proteinExistence type="predicted"/>
<dbReference type="Pfam" id="PF20096">
    <property type="entry name" value="DUF6486"/>
    <property type="match status" value="1"/>
</dbReference>
<organism evidence="2 3">
    <name type="scientific">Xylanibacter caecicola</name>
    <dbReference type="NCBI Taxonomy" id="2736294"/>
    <lineage>
        <taxon>Bacteria</taxon>
        <taxon>Pseudomonadati</taxon>
        <taxon>Bacteroidota</taxon>
        <taxon>Bacteroidia</taxon>
        <taxon>Bacteroidales</taxon>
        <taxon>Prevotellaceae</taxon>
        <taxon>Xylanibacter</taxon>
    </lineage>
</organism>
<dbReference type="NCBIfam" id="NF033879">
    <property type="entry name" value="smalltalk"/>
    <property type="match status" value="1"/>
</dbReference>
<dbReference type="RefSeq" id="WP_172343464.1">
    <property type="nucleotide sequence ID" value="NZ_CASTNK010000004.1"/>
</dbReference>
<protein>
    <submittedName>
        <fullName evidence="2">Smalltalk protein</fullName>
    </submittedName>
</protein>
<evidence type="ECO:0000256" key="1">
    <source>
        <dbReference type="SAM" id="Phobius"/>
    </source>
</evidence>
<dbReference type="InterPro" id="IPR045505">
    <property type="entry name" value="DUF6486"/>
</dbReference>
<keyword evidence="1" id="KW-0812">Transmembrane</keyword>
<name>A0ABX2B1E0_9BACT</name>